<proteinExistence type="predicted"/>
<evidence type="ECO:0000313" key="2">
    <source>
        <dbReference type="EMBL" id="GJE28456.1"/>
    </source>
</evidence>
<comment type="caution">
    <text evidence="2">The sequence shown here is derived from an EMBL/GenBank/DDBJ whole genome shotgun (WGS) entry which is preliminary data.</text>
</comment>
<organism evidence="2 3">
    <name type="scientific">Methylobacterium organophilum</name>
    <dbReference type="NCBI Taxonomy" id="410"/>
    <lineage>
        <taxon>Bacteria</taxon>
        <taxon>Pseudomonadati</taxon>
        <taxon>Pseudomonadota</taxon>
        <taxon>Alphaproteobacteria</taxon>
        <taxon>Hyphomicrobiales</taxon>
        <taxon>Methylobacteriaceae</taxon>
        <taxon>Methylobacterium</taxon>
    </lineage>
</organism>
<evidence type="ECO:0000313" key="3">
    <source>
        <dbReference type="Proteomes" id="UP001055156"/>
    </source>
</evidence>
<dbReference type="EMBL" id="BPQV01000010">
    <property type="protein sequence ID" value="GJE28456.1"/>
    <property type="molecule type" value="Genomic_DNA"/>
</dbReference>
<sequence length="97" mass="10306">MGTIGLWGLFAVFGAICGWYVSVVGFILTGLLVILAIGAVNFLLSGPLTALMLVGAFVALQVGYFVSVILTALVGHFTRLSTKDPRQVEGDLHMKHD</sequence>
<dbReference type="Proteomes" id="UP001055156">
    <property type="component" value="Unassembled WGS sequence"/>
</dbReference>
<feature type="transmembrane region" description="Helical" evidence="1">
    <location>
        <begin position="51"/>
        <end position="74"/>
    </location>
</feature>
<keyword evidence="1" id="KW-0472">Membrane</keyword>
<name>A0ABQ4T9V7_METOR</name>
<keyword evidence="3" id="KW-1185">Reference proteome</keyword>
<protein>
    <submittedName>
        <fullName evidence="2">Uncharacterized protein</fullName>
    </submittedName>
</protein>
<keyword evidence="1" id="KW-1133">Transmembrane helix</keyword>
<reference evidence="2" key="1">
    <citation type="journal article" date="2021" name="Front. Microbiol.">
        <title>Comprehensive Comparative Genomics and Phenotyping of Methylobacterium Species.</title>
        <authorList>
            <person name="Alessa O."/>
            <person name="Ogura Y."/>
            <person name="Fujitani Y."/>
            <person name="Takami H."/>
            <person name="Hayashi T."/>
            <person name="Sahin N."/>
            <person name="Tani A."/>
        </authorList>
    </citation>
    <scope>NUCLEOTIDE SEQUENCE</scope>
    <source>
        <strain evidence="2">NBRC 15689</strain>
    </source>
</reference>
<dbReference type="RefSeq" id="WP_238312407.1">
    <property type="nucleotide sequence ID" value="NZ_BPQV01000010.1"/>
</dbReference>
<feature type="transmembrane region" description="Helical" evidence="1">
    <location>
        <begin position="24"/>
        <end position="44"/>
    </location>
</feature>
<evidence type="ECO:0000256" key="1">
    <source>
        <dbReference type="SAM" id="Phobius"/>
    </source>
</evidence>
<reference evidence="2" key="2">
    <citation type="submission" date="2021-08" db="EMBL/GenBank/DDBJ databases">
        <authorList>
            <person name="Tani A."/>
            <person name="Ola A."/>
            <person name="Ogura Y."/>
            <person name="Katsura K."/>
            <person name="Hayashi T."/>
        </authorList>
    </citation>
    <scope>NUCLEOTIDE SEQUENCE</scope>
    <source>
        <strain evidence="2">NBRC 15689</strain>
    </source>
</reference>
<keyword evidence="1" id="KW-0812">Transmembrane</keyword>
<gene>
    <name evidence="2" type="ORF">LKMONMHP_3327</name>
</gene>
<accession>A0ABQ4T9V7</accession>